<evidence type="ECO:0000313" key="2">
    <source>
        <dbReference type="EMBL" id="ANZ35235.1"/>
    </source>
</evidence>
<feature type="region of interest" description="Disordered" evidence="1">
    <location>
        <begin position="219"/>
        <end position="250"/>
    </location>
</feature>
<dbReference type="AlphaFoldDB" id="A0A1B2HBY3"/>
<dbReference type="KEGG" id="led:BBK82_03255"/>
<name>A0A1B2HBY3_9PSEU</name>
<dbReference type="Pfam" id="PF06810">
    <property type="entry name" value="Phage_scaffold"/>
    <property type="match status" value="1"/>
</dbReference>
<evidence type="ECO:0000256" key="1">
    <source>
        <dbReference type="SAM" id="MobiDB-lite"/>
    </source>
</evidence>
<keyword evidence="3" id="KW-1185">Reference proteome</keyword>
<gene>
    <name evidence="2" type="ORF">BBK82_03255</name>
</gene>
<reference evidence="2 3" key="1">
    <citation type="submission" date="2016-07" db="EMBL/GenBank/DDBJ databases">
        <title>Complete genome sequence of the Lentzea guizhouensis DHS C013.</title>
        <authorList>
            <person name="Cao C."/>
        </authorList>
    </citation>
    <scope>NUCLEOTIDE SEQUENCE [LARGE SCALE GENOMIC DNA]</scope>
    <source>
        <strain evidence="2 3">DHS C013</strain>
    </source>
</reference>
<feature type="compositionally biased region" description="Acidic residues" evidence="1">
    <location>
        <begin position="33"/>
        <end position="44"/>
    </location>
</feature>
<sequence length="265" mass="29348">MQDNTIYPVHPVWGTALAVFEGEPVWPQLGGAPDDDDDGPEIDLENPGSGAPAGGGQRDFLDDEPDDDDEPDEAPQDAKPGDKSKPVKETDKPERTAEDWQRLETAMQKERELRKKREGQIAEMRKERKAAETSGDTDEAERIRKAEEAAASRYKPVAVRAAAKAALLEANFQNPTEERVKKLIRRLDLDEIDVDEDGDITGLQDQIDQLVDDFPELFTAPVRASEPTKPTRPTKVTAANKPPVKQEPTRTADRIVAKIHASGQR</sequence>
<feature type="compositionally biased region" description="Basic and acidic residues" evidence="1">
    <location>
        <begin position="79"/>
        <end position="131"/>
    </location>
</feature>
<accession>A0A1B2HBY3</accession>
<dbReference type="STRING" id="1586287.BBK82_03255"/>
<feature type="region of interest" description="Disordered" evidence="1">
    <location>
        <begin position="24"/>
        <end position="154"/>
    </location>
</feature>
<protein>
    <recommendedName>
        <fullName evidence="4">Scaffolding protein</fullName>
    </recommendedName>
</protein>
<organism evidence="2 3">
    <name type="scientific">Lentzea guizhouensis</name>
    <dbReference type="NCBI Taxonomy" id="1586287"/>
    <lineage>
        <taxon>Bacteria</taxon>
        <taxon>Bacillati</taxon>
        <taxon>Actinomycetota</taxon>
        <taxon>Actinomycetes</taxon>
        <taxon>Pseudonocardiales</taxon>
        <taxon>Pseudonocardiaceae</taxon>
        <taxon>Lentzea</taxon>
    </lineage>
</organism>
<evidence type="ECO:0008006" key="4">
    <source>
        <dbReference type="Google" id="ProtNLM"/>
    </source>
</evidence>
<dbReference type="InterPro" id="IPR009636">
    <property type="entry name" value="SCAF"/>
</dbReference>
<feature type="compositionally biased region" description="Acidic residues" evidence="1">
    <location>
        <begin position="61"/>
        <end position="75"/>
    </location>
</feature>
<dbReference type="RefSeq" id="WP_065913651.1">
    <property type="nucleotide sequence ID" value="NZ_CP016793.1"/>
</dbReference>
<dbReference type="EMBL" id="CP016793">
    <property type="protein sequence ID" value="ANZ35235.1"/>
    <property type="molecule type" value="Genomic_DNA"/>
</dbReference>
<evidence type="ECO:0000313" key="3">
    <source>
        <dbReference type="Proteomes" id="UP000093053"/>
    </source>
</evidence>
<feature type="compositionally biased region" description="Basic and acidic residues" evidence="1">
    <location>
        <begin position="140"/>
        <end position="150"/>
    </location>
</feature>
<proteinExistence type="predicted"/>
<dbReference type="Proteomes" id="UP000093053">
    <property type="component" value="Chromosome"/>
</dbReference>